<dbReference type="eggNOG" id="ENOG502TBDA">
    <property type="taxonomic scope" value="Eukaryota"/>
</dbReference>
<feature type="region of interest" description="Disordered" evidence="1">
    <location>
        <begin position="638"/>
        <end position="662"/>
    </location>
</feature>
<feature type="chain" id="PRO_5003839858" evidence="2">
    <location>
        <begin position="32"/>
        <end position="689"/>
    </location>
</feature>
<evidence type="ECO:0000313" key="3">
    <source>
        <dbReference type="EMBL" id="EJK46793.1"/>
    </source>
</evidence>
<dbReference type="EMBL" id="AGNL01047534">
    <property type="protein sequence ID" value="EJK46793.1"/>
    <property type="molecule type" value="Genomic_DNA"/>
</dbReference>
<feature type="region of interest" description="Disordered" evidence="1">
    <location>
        <begin position="500"/>
        <end position="601"/>
    </location>
</feature>
<dbReference type="Proteomes" id="UP000266841">
    <property type="component" value="Unassembled WGS sequence"/>
</dbReference>
<keyword evidence="4" id="KW-1185">Reference proteome</keyword>
<evidence type="ECO:0000313" key="4">
    <source>
        <dbReference type="Proteomes" id="UP000266841"/>
    </source>
</evidence>
<feature type="compositionally biased region" description="Low complexity" evidence="1">
    <location>
        <begin position="40"/>
        <end position="57"/>
    </location>
</feature>
<dbReference type="OMA" id="AMATIWI"/>
<feature type="compositionally biased region" description="Low complexity" evidence="1">
    <location>
        <begin position="102"/>
        <end position="117"/>
    </location>
</feature>
<evidence type="ECO:0000256" key="2">
    <source>
        <dbReference type="SAM" id="SignalP"/>
    </source>
</evidence>
<evidence type="ECO:0000256" key="1">
    <source>
        <dbReference type="SAM" id="MobiDB-lite"/>
    </source>
</evidence>
<protein>
    <submittedName>
        <fullName evidence="3">Uncharacterized protein</fullName>
    </submittedName>
</protein>
<proteinExistence type="predicted"/>
<organism evidence="3 4">
    <name type="scientific">Thalassiosira oceanica</name>
    <name type="common">Marine diatom</name>
    <dbReference type="NCBI Taxonomy" id="159749"/>
    <lineage>
        <taxon>Eukaryota</taxon>
        <taxon>Sar</taxon>
        <taxon>Stramenopiles</taxon>
        <taxon>Ochrophyta</taxon>
        <taxon>Bacillariophyta</taxon>
        <taxon>Coscinodiscophyceae</taxon>
        <taxon>Thalassiosirophycidae</taxon>
        <taxon>Thalassiosirales</taxon>
        <taxon>Thalassiosiraceae</taxon>
        <taxon>Thalassiosira</taxon>
    </lineage>
</organism>
<keyword evidence="2" id="KW-0732">Signal</keyword>
<dbReference type="AlphaFoldDB" id="K0R2D2"/>
<feature type="region of interest" description="Disordered" evidence="1">
    <location>
        <begin position="32"/>
        <end position="60"/>
    </location>
</feature>
<feature type="region of interest" description="Disordered" evidence="1">
    <location>
        <begin position="95"/>
        <end position="117"/>
    </location>
</feature>
<comment type="caution">
    <text evidence="3">The sequence shown here is derived from an EMBL/GenBank/DDBJ whole genome shotgun (WGS) entry which is preliminary data.</text>
</comment>
<feature type="region of interest" description="Disordered" evidence="1">
    <location>
        <begin position="376"/>
        <end position="455"/>
    </location>
</feature>
<feature type="signal peptide" evidence="2">
    <location>
        <begin position="1"/>
        <end position="31"/>
    </location>
</feature>
<accession>K0R2D2</accession>
<feature type="compositionally biased region" description="Basic and acidic residues" evidence="1">
    <location>
        <begin position="503"/>
        <end position="519"/>
    </location>
</feature>
<name>K0R2D2_THAOC</name>
<gene>
    <name evidence="3" type="ORF">THAOC_34524</name>
</gene>
<feature type="compositionally biased region" description="Basic and acidic residues" evidence="1">
    <location>
        <begin position="406"/>
        <end position="428"/>
    </location>
</feature>
<reference evidence="3 4" key="1">
    <citation type="journal article" date="2012" name="Genome Biol.">
        <title>Genome and low-iron response of an oceanic diatom adapted to chronic iron limitation.</title>
        <authorList>
            <person name="Lommer M."/>
            <person name="Specht M."/>
            <person name="Roy A.S."/>
            <person name="Kraemer L."/>
            <person name="Andreson R."/>
            <person name="Gutowska M.A."/>
            <person name="Wolf J."/>
            <person name="Bergner S.V."/>
            <person name="Schilhabel M.B."/>
            <person name="Klostermeier U.C."/>
            <person name="Beiko R.G."/>
            <person name="Rosenstiel P."/>
            <person name="Hippler M."/>
            <person name="Laroche J."/>
        </authorList>
    </citation>
    <scope>NUCLEOTIDE SEQUENCE [LARGE SCALE GENOMIC DNA]</scope>
    <source>
        <strain evidence="3 4">CCMP1005</strain>
    </source>
</reference>
<sequence>MSSAMATIWIGTRTLAPLVLFLSLLASPAAGGSLRGGRGASPPSSSRSSSDSLASGRRLARGPESCDLRHQCYVPVYRDCFHKTSFECKALQGFEEPPSLHPTQRPTQRPTPTTAPVPTLKTVVQLPIQIVADNFLRELTAADRALIIKYISDTLRDGLDEGVELIAVEFAGVLAGSSHMESARFPLRIALQIEGDMADFDMSHILELLRDRALSNLEVYLRNRPGDNEGASDLSLDFELYSFDDLVDKATTGAPSPGPSEIGLLFKDVGNASYLETVAESISHNETAAENVQTSDEDKAVVLGDEKRGLVWWAWGFIAVTALAVVLSCAKAAWCCFRPSRKRGGMSKGERHADISHFVRNGAMVAPVAFDWSEQQLQGREKRKAREVNGRRARGLPPPGFSSVDVSRRSNLDSSHRSDRNFKADVRRQSRHRVRNQTRGPPTHGRRRPKVTNRVDVLDEVHEQRPRKIRRAISQTEIEERWREARQNDEESLCTAIVPYVESKTRHGNMEPPGKDRTTARNSRSSRVDLDQSARSAGKTRKRHKQQGPSRKGPGRIPKGTRVRKDEMFICPITKLPRVSSPQFEPTFGQEDEDSQPQGETVCSKPSHIVCDAGTTCNSLISMGGADATPTAAGQDGGIRLGTGTPLPPHMGEPPPRRRAGRFAEMAARLSVKDDDTLESALESIDPFQ</sequence>